<dbReference type="AlphaFoldDB" id="A0A1F7IU12"/>
<proteinExistence type="predicted"/>
<dbReference type="PROSITE" id="PS51918">
    <property type="entry name" value="RADICAL_SAM"/>
    <property type="match status" value="1"/>
</dbReference>
<accession>A0A1F7IU12</accession>
<dbReference type="STRING" id="1802061.A3A93_06350"/>
<evidence type="ECO:0000259" key="9">
    <source>
        <dbReference type="PROSITE" id="PS51918"/>
    </source>
</evidence>
<evidence type="ECO:0000259" key="8">
    <source>
        <dbReference type="PROSITE" id="PS51332"/>
    </source>
</evidence>
<dbReference type="GO" id="GO:0031419">
    <property type="term" value="F:cobalamin binding"/>
    <property type="evidence" value="ECO:0007669"/>
    <property type="project" value="InterPro"/>
</dbReference>
<evidence type="ECO:0000256" key="5">
    <source>
        <dbReference type="ARBA" id="ARBA00022723"/>
    </source>
</evidence>
<dbReference type="PANTHER" id="PTHR43409:SF7">
    <property type="entry name" value="BLL1977 PROTEIN"/>
    <property type="match status" value="1"/>
</dbReference>
<dbReference type="Pfam" id="PF04055">
    <property type="entry name" value="Radical_SAM"/>
    <property type="match status" value="1"/>
</dbReference>
<dbReference type="InterPro" id="IPR006638">
    <property type="entry name" value="Elp3/MiaA/NifB-like_rSAM"/>
</dbReference>
<dbReference type="PROSITE" id="PS51332">
    <property type="entry name" value="B12_BINDING"/>
    <property type="match status" value="1"/>
</dbReference>
<keyword evidence="4" id="KW-0949">S-adenosyl-L-methionine</keyword>
<comment type="caution">
    <text evidence="10">The sequence shown here is derived from an EMBL/GenBank/DDBJ whole genome shotgun (WGS) entry which is preliminary data.</text>
</comment>
<dbReference type="SUPFAM" id="SSF102114">
    <property type="entry name" value="Radical SAM enzymes"/>
    <property type="match status" value="1"/>
</dbReference>
<comment type="cofactor">
    <cofactor evidence="1">
        <name>[4Fe-4S] cluster</name>
        <dbReference type="ChEBI" id="CHEBI:49883"/>
    </cofactor>
</comment>
<dbReference type="InterPro" id="IPR006158">
    <property type="entry name" value="Cobalamin-bd"/>
</dbReference>
<dbReference type="InterPro" id="IPR034466">
    <property type="entry name" value="Methyltransferase_Class_B"/>
</dbReference>
<dbReference type="GO" id="GO:0046872">
    <property type="term" value="F:metal ion binding"/>
    <property type="evidence" value="ECO:0007669"/>
    <property type="project" value="UniProtKB-KW"/>
</dbReference>
<evidence type="ECO:0000256" key="7">
    <source>
        <dbReference type="ARBA" id="ARBA00023014"/>
    </source>
</evidence>
<sequence length="550" mass="64323">MANKLNKKIKIVVGYPPLESKKGVALLSQNRQFQYFNTPTYIYPMVPAYAASLLKENGYEVRWMDGIAERKTYKEWVKDLKKFNPDYLMVETKSPIVKTHWKQIADLKKILPKMKTIWVGDHVSYVPYEIFENSPIDYAIKGGDYDFVVSNLLNHIHKGENLEGGIYWRAKNKDIKQKPQYTKTISTGQKIHHSGVMSLKHNLDDLPFVDRDLTKWKLYAYANGNYKYTPGTYMYSGRDCWWNKCTFCVWDHTINPIGSYRSFSPKRLFAEVKHVVDKYAVKEIFDDAGTMFVGNKLKAFCELLVKSGYSKKVKYGCNMRFNAIPKQELYNLMSEAGFRFILYGMESGNQKTLDRLEKGTKEEDAIRGPAMARKAGLDPHVTIMLGYPWESFEDAKRTIEVAKFAMKKGYYETIQATIVIPYPGTPLYRQCKENDWLLFDDYNRFDMREPVMKIPFAHEKLMELEQDLYSAFMTPGYIWNKIIRIRSVHDAKYLFYMGYKFLGHMLDFDPNQTKVNFFSFKFWKNSLSKLAKHLVTPKTTVDAEKNMIKI</sequence>
<feature type="domain" description="Radical SAM core" evidence="9">
    <location>
        <begin position="226"/>
        <end position="471"/>
    </location>
</feature>
<evidence type="ECO:0000313" key="11">
    <source>
        <dbReference type="Proteomes" id="UP000177141"/>
    </source>
</evidence>
<dbReference type="SFLD" id="SFLDS00029">
    <property type="entry name" value="Radical_SAM"/>
    <property type="match status" value="1"/>
</dbReference>
<feature type="domain" description="B12-binding" evidence="8">
    <location>
        <begin position="30"/>
        <end position="163"/>
    </location>
</feature>
<dbReference type="Proteomes" id="UP000177141">
    <property type="component" value="Unassembled WGS sequence"/>
</dbReference>
<dbReference type="PANTHER" id="PTHR43409">
    <property type="entry name" value="ANAEROBIC MAGNESIUM-PROTOPORPHYRIN IX MONOMETHYL ESTER CYCLASE-RELATED"/>
    <property type="match status" value="1"/>
</dbReference>
<evidence type="ECO:0000256" key="4">
    <source>
        <dbReference type="ARBA" id="ARBA00022691"/>
    </source>
</evidence>
<evidence type="ECO:0000256" key="2">
    <source>
        <dbReference type="ARBA" id="ARBA00022603"/>
    </source>
</evidence>
<evidence type="ECO:0000256" key="6">
    <source>
        <dbReference type="ARBA" id="ARBA00023004"/>
    </source>
</evidence>
<dbReference type="SMART" id="SM00729">
    <property type="entry name" value="Elp3"/>
    <property type="match status" value="1"/>
</dbReference>
<dbReference type="SFLD" id="SFLDG01082">
    <property type="entry name" value="B12-binding_domain_containing"/>
    <property type="match status" value="1"/>
</dbReference>
<evidence type="ECO:0000313" key="10">
    <source>
        <dbReference type="EMBL" id="OGK46850.1"/>
    </source>
</evidence>
<dbReference type="Gene3D" id="3.80.30.20">
    <property type="entry name" value="tm_1862 like domain"/>
    <property type="match status" value="1"/>
</dbReference>
<keyword evidence="6" id="KW-0408">Iron</keyword>
<keyword evidence="5" id="KW-0479">Metal-binding</keyword>
<evidence type="ECO:0000256" key="3">
    <source>
        <dbReference type="ARBA" id="ARBA00022679"/>
    </source>
</evidence>
<dbReference type="InterPro" id="IPR007197">
    <property type="entry name" value="rSAM"/>
</dbReference>
<name>A0A1F7IU12_9BACT</name>
<dbReference type="InterPro" id="IPR023404">
    <property type="entry name" value="rSAM_horseshoe"/>
</dbReference>
<dbReference type="Gene3D" id="3.40.50.280">
    <property type="entry name" value="Cobalamin-binding domain"/>
    <property type="match status" value="1"/>
</dbReference>
<dbReference type="GO" id="GO:0051539">
    <property type="term" value="F:4 iron, 4 sulfur cluster binding"/>
    <property type="evidence" value="ECO:0007669"/>
    <property type="project" value="UniProtKB-KW"/>
</dbReference>
<evidence type="ECO:0000256" key="1">
    <source>
        <dbReference type="ARBA" id="ARBA00001966"/>
    </source>
</evidence>
<dbReference type="SFLD" id="SFLDG01123">
    <property type="entry name" value="methyltransferase_(Class_B)"/>
    <property type="match status" value="1"/>
</dbReference>
<dbReference type="GO" id="GO:0003824">
    <property type="term" value="F:catalytic activity"/>
    <property type="evidence" value="ECO:0007669"/>
    <property type="project" value="InterPro"/>
</dbReference>
<protein>
    <submittedName>
        <fullName evidence="10">Uncharacterized protein</fullName>
    </submittedName>
</protein>
<dbReference type="InterPro" id="IPR051198">
    <property type="entry name" value="BchE-like"/>
</dbReference>
<keyword evidence="2" id="KW-0489">Methyltransferase</keyword>
<reference evidence="10 11" key="1">
    <citation type="journal article" date="2016" name="Nat. Commun.">
        <title>Thousands of microbial genomes shed light on interconnected biogeochemical processes in an aquifer system.</title>
        <authorList>
            <person name="Anantharaman K."/>
            <person name="Brown C.T."/>
            <person name="Hug L.A."/>
            <person name="Sharon I."/>
            <person name="Castelle C.J."/>
            <person name="Probst A.J."/>
            <person name="Thomas B.C."/>
            <person name="Singh A."/>
            <person name="Wilkins M.J."/>
            <person name="Karaoz U."/>
            <person name="Brodie E.L."/>
            <person name="Williams K.H."/>
            <person name="Hubbard S.S."/>
            <person name="Banfield J.F."/>
        </authorList>
    </citation>
    <scope>NUCLEOTIDE SEQUENCE [LARGE SCALE GENOMIC DNA]</scope>
</reference>
<organism evidence="10 11">
    <name type="scientific">Candidatus Roizmanbacteria bacterium RIFCSPLOWO2_01_FULL_38_12</name>
    <dbReference type="NCBI Taxonomy" id="1802061"/>
    <lineage>
        <taxon>Bacteria</taxon>
        <taxon>Candidatus Roizmaniibacteriota</taxon>
    </lineage>
</organism>
<gene>
    <name evidence="10" type="ORF">A3A93_06350</name>
</gene>
<dbReference type="EMBL" id="MGAL01000039">
    <property type="protein sequence ID" value="OGK46850.1"/>
    <property type="molecule type" value="Genomic_DNA"/>
</dbReference>
<keyword evidence="3" id="KW-0808">Transferase</keyword>
<keyword evidence="7" id="KW-0411">Iron-sulfur</keyword>
<dbReference type="InterPro" id="IPR058240">
    <property type="entry name" value="rSAM_sf"/>
</dbReference>